<reference evidence="1 2" key="1">
    <citation type="submission" date="2015-10" db="EMBL/GenBank/DDBJ databases">
        <title>Draft genome sequence of Streptomyces griseoruber DSM 40281, type strain for the species Streptomyces griseoruber.</title>
        <authorList>
            <person name="Ruckert C."/>
            <person name="Winkler A."/>
            <person name="Kalinowski J."/>
            <person name="Kampfer P."/>
            <person name="Glaeser S."/>
        </authorList>
    </citation>
    <scope>NUCLEOTIDE SEQUENCE [LARGE SCALE GENOMIC DNA]</scope>
    <source>
        <strain evidence="1 2">DSM 40281</strain>
    </source>
</reference>
<keyword evidence="2" id="KW-1185">Reference proteome</keyword>
<organism evidence="1 2">
    <name type="scientific">Streptomyces griseoruber</name>
    <dbReference type="NCBI Taxonomy" id="1943"/>
    <lineage>
        <taxon>Bacteria</taxon>
        <taxon>Bacillati</taxon>
        <taxon>Actinomycetota</taxon>
        <taxon>Actinomycetes</taxon>
        <taxon>Kitasatosporales</taxon>
        <taxon>Streptomycetaceae</taxon>
        <taxon>Streptomyces</taxon>
    </lineage>
</organism>
<sequence>MGPDSSGRRGSGGSLQESVQRLTSRARFVVLTQVVAHPHAQHRDIARRLQQRLLTDLRSPLGVTLLHPGDRAGQTAFSSWGWQNMGVVVGLPGPVAPCVLILLAEGPSPAGR</sequence>
<dbReference type="Proteomes" id="UP000052982">
    <property type="component" value="Unassembled WGS sequence"/>
</dbReference>
<comment type="caution">
    <text evidence="1">The sequence shown here is derived from an EMBL/GenBank/DDBJ whole genome shotgun (WGS) entry which is preliminary data.</text>
</comment>
<accession>A0A101SRF4</accession>
<evidence type="ECO:0000313" key="1">
    <source>
        <dbReference type="EMBL" id="KUN78589.1"/>
    </source>
</evidence>
<protein>
    <submittedName>
        <fullName evidence="1">Uncharacterized protein</fullName>
    </submittedName>
</protein>
<dbReference type="AlphaFoldDB" id="A0A101SRF4"/>
<evidence type="ECO:0000313" key="2">
    <source>
        <dbReference type="Proteomes" id="UP000052982"/>
    </source>
</evidence>
<name>A0A101SRF4_9ACTN</name>
<dbReference type="EMBL" id="LMWW01000053">
    <property type="protein sequence ID" value="KUN78589.1"/>
    <property type="molecule type" value="Genomic_DNA"/>
</dbReference>
<gene>
    <name evidence="1" type="ORF">AQJ64_31840</name>
</gene>
<proteinExistence type="predicted"/>
<dbReference type="STRING" id="1943.AQJ64_31840"/>